<reference evidence="6" key="4">
    <citation type="journal article" date="2018" name="Nat. Plants">
        <title>Whole-genome landscape of Medicago truncatula symbiotic genes.</title>
        <authorList>
            <person name="Pecrix Y."/>
            <person name="Staton S.E."/>
            <person name="Sallet E."/>
            <person name="Lelandais-Briere C."/>
            <person name="Moreau S."/>
            <person name="Carrere S."/>
            <person name="Blein T."/>
            <person name="Jardinaud M.F."/>
            <person name="Latrasse D."/>
            <person name="Zouine M."/>
            <person name="Zahm M."/>
            <person name="Kreplak J."/>
            <person name="Mayjonade B."/>
            <person name="Satge C."/>
            <person name="Perez M."/>
            <person name="Cauet S."/>
            <person name="Marande W."/>
            <person name="Chantry-Darmon C."/>
            <person name="Lopez-Roques C."/>
            <person name="Bouchez O."/>
            <person name="Berard A."/>
            <person name="Debelle F."/>
            <person name="Munos S."/>
            <person name="Bendahmane A."/>
            <person name="Berges H."/>
            <person name="Niebel A."/>
            <person name="Buitink J."/>
            <person name="Frugier F."/>
            <person name="Benhamed M."/>
            <person name="Crespi M."/>
            <person name="Gouzy J."/>
            <person name="Gamas P."/>
        </authorList>
    </citation>
    <scope>NUCLEOTIDE SEQUENCE [LARGE SCALE GENOMIC DNA]</scope>
    <source>
        <strain evidence="6">cv. Jemalong A17</strain>
    </source>
</reference>
<gene>
    <name evidence="2" type="ordered locus">MTR_8g014680</name>
    <name evidence="3" type="ORF">MtrunA17_Chr8g0340851</name>
</gene>
<protein>
    <submittedName>
        <fullName evidence="2">Transmembrane protein, putative</fullName>
    </submittedName>
</protein>
<reference evidence="3" key="5">
    <citation type="journal article" date="2018" name="Nat. Plants">
        <title>Whole-genome landscape of Medicago truncatula symbiotic genes.</title>
        <authorList>
            <person name="Pecrix Y."/>
            <person name="Gamas P."/>
            <person name="Carrere S."/>
        </authorList>
    </citation>
    <scope>NUCLEOTIDE SEQUENCE</scope>
    <source>
        <tissue evidence="3">Leaves</tissue>
    </source>
</reference>
<keyword evidence="1 2" id="KW-0812">Transmembrane</keyword>
<dbReference type="Proteomes" id="UP000002051">
    <property type="component" value="Chromosome 8"/>
</dbReference>
<keyword evidence="1" id="KW-1133">Transmembrane helix</keyword>
<evidence type="ECO:0000313" key="4">
    <source>
        <dbReference type="EnsemblPlants" id="AET01537"/>
    </source>
</evidence>
<evidence type="ECO:0000256" key="1">
    <source>
        <dbReference type="SAM" id="Phobius"/>
    </source>
</evidence>
<feature type="transmembrane region" description="Helical" evidence="1">
    <location>
        <begin position="20"/>
        <end position="42"/>
    </location>
</feature>
<reference evidence="2 5" key="2">
    <citation type="journal article" date="2014" name="BMC Genomics">
        <title>An improved genome release (version Mt4.0) for the model legume Medicago truncatula.</title>
        <authorList>
            <person name="Tang H."/>
            <person name="Krishnakumar V."/>
            <person name="Bidwell S."/>
            <person name="Rosen B."/>
            <person name="Chan A."/>
            <person name="Zhou S."/>
            <person name="Gentzbittel L."/>
            <person name="Childs K.L."/>
            <person name="Yandell M."/>
            <person name="Gundlach H."/>
            <person name="Mayer K.F."/>
            <person name="Schwartz D.C."/>
            <person name="Town C.D."/>
        </authorList>
    </citation>
    <scope>GENOME REANNOTATION</scope>
    <source>
        <strain evidence="4 5">cv. Jemalong A17</strain>
    </source>
</reference>
<proteinExistence type="predicted"/>
<evidence type="ECO:0000313" key="6">
    <source>
        <dbReference type="Proteomes" id="UP000265566"/>
    </source>
</evidence>
<keyword evidence="5" id="KW-1185">Reference proteome</keyword>
<reference evidence="2 5" key="1">
    <citation type="journal article" date="2011" name="Nature">
        <title>The Medicago genome provides insight into the evolution of rhizobial symbioses.</title>
        <authorList>
            <person name="Young N.D."/>
            <person name="Debelle F."/>
            <person name="Oldroyd G.E."/>
            <person name="Geurts R."/>
            <person name="Cannon S.B."/>
            <person name="Udvardi M.K."/>
            <person name="Benedito V.A."/>
            <person name="Mayer K.F."/>
            <person name="Gouzy J."/>
            <person name="Schoof H."/>
            <person name="Van de Peer Y."/>
            <person name="Proost S."/>
            <person name="Cook D.R."/>
            <person name="Meyers B.C."/>
            <person name="Spannagl M."/>
            <person name="Cheung F."/>
            <person name="De Mita S."/>
            <person name="Krishnakumar V."/>
            <person name="Gundlach H."/>
            <person name="Zhou S."/>
            <person name="Mudge J."/>
            <person name="Bharti A.K."/>
            <person name="Murray J.D."/>
            <person name="Naoumkina M.A."/>
            <person name="Rosen B."/>
            <person name="Silverstein K.A."/>
            <person name="Tang H."/>
            <person name="Rombauts S."/>
            <person name="Zhao P.X."/>
            <person name="Zhou P."/>
            <person name="Barbe V."/>
            <person name="Bardou P."/>
            <person name="Bechner M."/>
            <person name="Bellec A."/>
            <person name="Berger A."/>
            <person name="Berges H."/>
            <person name="Bidwell S."/>
            <person name="Bisseling T."/>
            <person name="Choisne N."/>
            <person name="Couloux A."/>
            <person name="Denny R."/>
            <person name="Deshpande S."/>
            <person name="Dai X."/>
            <person name="Doyle J.J."/>
            <person name="Dudez A.M."/>
            <person name="Farmer A.D."/>
            <person name="Fouteau S."/>
            <person name="Franken C."/>
            <person name="Gibelin C."/>
            <person name="Gish J."/>
            <person name="Goldstein S."/>
            <person name="Gonzalez A.J."/>
            <person name="Green P.J."/>
            <person name="Hallab A."/>
            <person name="Hartog M."/>
            <person name="Hua A."/>
            <person name="Humphray S.J."/>
            <person name="Jeong D.H."/>
            <person name="Jing Y."/>
            <person name="Jocker A."/>
            <person name="Kenton S.M."/>
            <person name="Kim D.J."/>
            <person name="Klee K."/>
            <person name="Lai H."/>
            <person name="Lang C."/>
            <person name="Lin S."/>
            <person name="Macmil S.L."/>
            <person name="Magdelenat G."/>
            <person name="Matthews L."/>
            <person name="McCorrison J."/>
            <person name="Monaghan E.L."/>
            <person name="Mun J.H."/>
            <person name="Najar F.Z."/>
            <person name="Nicholson C."/>
            <person name="Noirot C."/>
            <person name="O'Bleness M."/>
            <person name="Paule C.R."/>
            <person name="Poulain J."/>
            <person name="Prion F."/>
            <person name="Qin B."/>
            <person name="Qu C."/>
            <person name="Retzel E.F."/>
            <person name="Riddle C."/>
            <person name="Sallet E."/>
            <person name="Samain S."/>
            <person name="Samson N."/>
            <person name="Sanders I."/>
            <person name="Saurat O."/>
            <person name="Scarpelli C."/>
            <person name="Schiex T."/>
            <person name="Segurens B."/>
            <person name="Severin A.J."/>
            <person name="Sherrier D.J."/>
            <person name="Shi R."/>
            <person name="Sims S."/>
            <person name="Singer S.R."/>
            <person name="Sinharoy S."/>
            <person name="Sterck L."/>
            <person name="Viollet A."/>
            <person name="Wang B.B."/>
            <person name="Wang K."/>
            <person name="Wang M."/>
            <person name="Wang X."/>
            <person name="Warfsmann J."/>
            <person name="Weissenbach J."/>
            <person name="White D.D."/>
            <person name="White J.D."/>
            <person name="Wiley G.B."/>
            <person name="Wincker P."/>
            <person name="Xing Y."/>
            <person name="Yang L."/>
            <person name="Yao Z."/>
            <person name="Ying F."/>
            <person name="Zhai J."/>
            <person name="Zhou L."/>
            <person name="Zuber A."/>
            <person name="Denarie J."/>
            <person name="Dixon R.A."/>
            <person name="May G.D."/>
            <person name="Schwartz D.C."/>
            <person name="Rogers J."/>
            <person name="Quetier F."/>
            <person name="Town C.D."/>
            <person name="Roe B.A."/>
        </authorList>
    </citation>
    <scope>NUCLEOTIDE SEQUENCE [LARGE SCALE GENOMIC DNA]</scope>
    <source>
        <strain evidence="2">A17</strain>
        <strain evidence="4 5">cv. Jemalong A17</strain>
    </source>
</reference>
<evidence type="ECO:0000313" key="3">
    <source>
        <dbReference type="EMBL" id="RHN39158.1"/>
    </source>
</evidence>
<keyword evidence="1" id="KW-0472">Membrane</keyword>
<dbReference type="EMBL" id="CM001224">
    <property type="protein sequence ID" value="AET01537.1"/>
    <property type="molecule type" value="Genomic_DNA"/>
</dbReference>
<sequence length="90" mass="10553">MQQHGLHLVLFVSARHWRASLFISLGTLVLLLHGTFGVKFIQHMTSFHCRFWPFLALLFLLDIIIDFWISLFSFSCASAKWFAWWLSVVP</sequence>
<dbReference type="Gramene" id="rna45158">
    <property type="protein sequence ID" value="RHN39158.1"/>
    <property type="gene ID" value="gene45158"/>
</dbReference>
<dbReference type="AlphaFoldDB" id="G7LGQ7"/>
<dbReference type="Proteomes" id="UP000265566">
    <property type="component" value="Chromosome 8"/>
</dbReference>
<dbReference type="HOGENOM" id="CLU_2444243_0_0_1"/>
<evidence type="ECO:0000313" key="2">
    <source>
        <dbReference type="EMBL" id="AET01537.1"/>
    </source>
</evidence>
<evidence type="ECO:0000313" key="5">
    <source>
        <dbReference type="Proteomes" id="UP000002051"/>
    </source>
</evidence>
<dbReference type="PaxDb" id="3880-AET01537"/>
<dbReference type="EMBL" id="PSQE01000008">
    <property type="protein sequence ID" value="RHN39158.1"/>
    <property type="molecule type" value="Genomic_DNA"/>
</dbReference>
<reference evidence="4" key="3">
    <citation type="submission" date="2015-04" db="UniProtKB">
        <authorList>
            <consortium name="EnsemblPlants"/>
        </authorList>
    </citation>
    <scope>IDENTIFICATION</scope>
    <source>
        <strain evidence="4">cv. Jemalong A17</strain>
    </source>
</reference>
<name>G7LGQ7_MEDTR</name>
<organism evidence="2 5">
    <name type="scientific">Medicago truncatula</name>
    <name type="common">Barrel medic</name>
    <name type="synonym">Medicago tribuloides</name>
    <dbReference type="NCBI Taxonomy" id="3880"/>
    <lineage>
        <taxon>Eukaryota</taxon>
        <taxon>Viridiplantae</taxon>
        <taxon>Streptophyta</taxon>
        <taxon>Embryophyta</taxon>
        <taxon>Tracheophyta</taxon>
        <taxon>Spermatophyta</taxon>
        <taxon>Magnoliopsida</taxon>
        <taxon>eudicotyledons</taxon>
        <taxon>Gunneridae</taxon>
        <taxon>Pentapetalae</taxon>
        <taxon>rosids</taxon>
        <taxon>fabids</taxon>
        <taxon>Fabales</taxon>
        <taxon>Fabaceae</taxon>
        <taxon>Papilionoideae</taxon>
        <taxon>50 kb inversion clade</taxon>
        <taxon>NPAAA clade</taxon>
        <taxon>Hologalegina</taxon>
        <taxon>IRL clade</taxon>
        <taxon>Trifolieae</taxon>
        <taxon>Medicago</taxon>
    </lineage>
</organism>
<accession>G7LGQ7</accession>
<dbReference type="EnsemblPlants" id="AET01537">
    <property type="protein sequence ID" value="AET01537"/>
    <property type="gene ID" value="MTR_8g014680"/>
</dbReference>
<feature type="transmembrane region" description="Helical" evidence="1">
    <location>
        <begin position="54"/>
        <end position="83"/>
    </location>
</feature>